<dbReference type="InterPro" id="IPR050428">
    <property type="entry name" value="TCS_sensor_his_kinase"/>
</dbReference>
<evidence type="ECO:0000256" key="8">
    <source>
        <dbReference type="ARBA" id="ARBA00022989"/>
    </source>
</evidence>
<keyword evidence="10 11" id="KW-0472">Membrane</keyword>
<evidence type="ECO:0000313" key="14">
    <source>
        <dbReference type="EMBL" id="MFC4565411.1"/>
    </source>
</evidence>
<dbReference type="SUPFAM" id="SSF55874">
    <property type="entry name" value="ATPase domain of HSP90 chaperone/DNA topoisomerase II/histidine kinase"/>
    <property type="match status" value="1"/>
</dbReference>
<dbReference type="Pfam" id="PF00512">
    <property type="entry name" value="HisKA"/>
    <property type="match status" value="1"/>
</dbReference>
<evidence type="ECO:0000259" key="12">
    <source>
        <dbReference type="PROSITE" id="PS50109"/>
    </source>
</evidence>
<evidence type="ECO:0000256" key="5">
    <source>
        <dbReference type="ARBA" id="ARBA00022679"/>
    </source>
</evidence>
<evidence type="ECO:0000256" key="11">
    <source>
        <dbReference type="SAM" id="Phobius"/>
    </source>
</evidence>
<keyword evidence="9" id="KW-0902">Two-component regulatory system</keyword>
<dbReference type="PROSITE" id="PS50109">
    <property type="entry name" value="HIS_KIN"/>
    <property type="match status" value="1"/>
</dbReference>
<evidence type="ECO:0000256" key="6">
    <source>
        <dbReference type="ARBA" id="ARBA00022692"/>
    </source>
</evidence>
<dbReference type="InterPro" id="IPR004358">
    <property type="entry name" value="Sig_transdc_His_kin-like_C"/>
</dbReference>
<organism evidence="14 15">
    <name type="scientific">Nocardiopsis mangrovi</name>
    <dbReference type="NCBI Taxonomy" id="1179818"/>
    <lineage>
        <taxon>Bacteria</taxon>
        <taxon>Bacillati</taxon>
        <taxon>Actinomycetota</taxon>
        <taxon>Actinomycetes</taxon>
        <taxon>Streptosporangiales</taxon>
        <taxon>Nocardiopsidaceae</taxon>
        <taxon>Nocardiopsis</taxon>
    </lineage>
</organism>
<protein>
    <recommendedName>
        <fullName evidence="3">histidine kinase</fullName>
        <ecNumber evidence="3">2.7.13.3</ecNumber>
    </recommendedName>
</protein>
<feature type="domain" description="HAMP" evidence="13">
    <location>
        <begin position="168"/>
        <end position="221"/>
    </location>
</feature>
<evidence type="ECO:0000256" key="9">
    <source>
        <dbReference type="ARBA" id="ARBA00023012"/>
    </source>
</evidence>
<dbReference type="InterPro" id="IPR036890">
    <property type="entry name" value="HATPase_C_sf"/>
</dbReference>
<dbReference type="EMBL" id="JBHSFQ010000037">
    <property type="protein sequence ID" value="MFC4565411.1"/>
    <property type="molecule type" value="Genomic_DNA"/>
</dbReference>
<dbReference type="PRINTS" id="PR00344">
    <property type="entry name" value="BCTRLSENSOR"/>
</dbReference>
<comment type="catalytic activity">
    <reaction evidence="1">
        <text>ATP + protein L-histidine = ADP + protein N-phospho-L-histidine.</text>
        <dbReference type="EC" id="2.7.13.3"/>
    </reaction>
</comment>
<dbReference type="SMART" id="SM00304">
    <property type="entry name" value="HAMP"/>
    <property type="match status" value="1"/>
</dbReference>
<name>A0ABV9E2P4_9ACTN</name>
<comment type="subcellular location">
    <subcellularLocation>
        <location evidence="2">Cell membrane</location>
    </subcellularLocation>
</comment>
<dbReference type="Proteomes" id="UP001595923">
    <property type="component" value="Unassembled WGS sequence"/>
</dbReference>
<proteinExistence type="predicted"/>
<keyword evidence="8 11" id="KW-1133">Transmembrane helix</keyword>
<dbReference type="InterPro" id="IPR036097">
    <property type="entry name" value="HisK_dim/P_sf"/>
</dbReference>
<dbReference type="Gene3D" id="1.10.287.130">
    <property type="match status" value="1"/>
</dbReference>
<keyword evidence="5" id="KW-0808">Transferase</keyword>
<keyword evidence="7 14" id="KW-0418">Kinase</keyword>
<dbReference type="SUPFAM" id="SSF47384">
    <property type="entry name" value="Homodimeric domain of signal transducing histidine kinase"/>
    <property type="match status" value="1"/>
</dbReference>
<dbReference type="SMART" id="SM00388">
    <property type="entry name" value="HisKA"/>
    <property type="match status" value="1"/>
</dbReference>
<reference evidence="15" key="1">
    <citation type="journal article" date="2019" name="Int. J. Syst. Evol. Microbiol.">
        <title>The Global Catalogue of Microorganisms (GCM) 10K type strain sequencing project: providing services to taxonomists for standard genome sequencing and annotation.</title>
        <authorList>
            <consortium name="The Broad Institute Genomics Platform"/>
            <consortium name="The Broad Institute Genome Sequencing Center for Infectious Disease"/>
            <person name="Wu L."/>
            <person name="Ma J."/>
        </authorList>
    </citation>
    <scope>NUCLEOTIDE SEQUENCE [LARGE SCALE GENOMIC DNA]</scope>
    <source>
        <strain evidence="15">XZYJ18</strain>
    </source>
</reference>
<dbReference type="InterPro" id="IPR003661">
    <property type="entry name" value="HisK_dim/P_dom"/>
</dbReference>
<evidence type="ECO:0000256" key="2">
    <source>
        <dbReference type="ARBA" id="ARBA00004236"/>
    </source>
</evidence>
<evidence type="ECO:0000256" key="4">
    <source>
        <dbReference type="ARBA" id="ARBA00022553"/>
    </source>
</evidence>
<keyword evidence="4" id="KW-0597">Phosphoprotein</keyword>
<dbReference type="InterPro" id="IPR005467">
    <property type="entry name" value="His_kinase_dom"/>
</dbReference>
<dbReference type="InterPro" id="IPR003594">
    <property type="entry name" value="HATPase_dom"/>
</dbReference>
<dbReference type="SMART" id="SM00387">
    <property type="entry name" value="HATPase_c"/>
    <property type="match status" value="1"/>
</dbReference>
<evidence type="ECO:0000256" key="3">
    <source>
        <dbReference type="ARBA" id="ARBA00012438"/>
    </source>
</evidence>
<dbReference type="PANTHER" id="PTHR45436:SF5">
    <property type="entry name" value="SENSOR HISTIDINE KINASE TRCS"/>
    <property type="match status" value="1"/>
</dbReference>
<dbReference type="PROSITE" id="PS50885">
    <property type="entry name" value="HAMP"/>
    <property type="match status" value="1"/>
</dbReference>
<accession>A0ABV9E2P4</accession>
<comment type="caution">
    <text evidence="14">The sequence shown here is derived from an EMBL/GenBank/DDBJ whole genome shotgun (WGS) entry which is preliminary data.</text>
</comment>
<dbReference type="Pfam" id="PF02518">
    <property type="entry name" value="HATPase_c"/>
    <property type="match status" value="1"/>
</dbReference>
<evidence type="ECO:0000256" key="10">
    <source>
        <dbReference type="ARBA" id="ARBA00023136"/>
    </source>
</evidence>
<dbReference type="CDD" id="cd00082">
    <property type="entry name" value="HisKA"/>
    <property type="match status" value="1"/>
</dbReference>
<gene>
    <name evidence="14" type="ORF">ACFO4E_26440</name>
</gene>
<feature type="transmembrane region" description="Helical" evidence="11">
    <location>
        <begin position="146"/>
        <end position="167"/>
    </location>
</feature>
<dbReference type="PANTHER" id="PTHR45436">
    <property type="entry name" value="SENSOR HISTIDINE KINASE YKOH"/>
    <property type="match status" value="1"/>
</dbReference>
<dbReference type="InterPro" id="IPR003660">
    <property type="entry name" value="HAMP_dom"/>
</dbReference>
<dbReference type="EC" id="2.7.13.3" evidence="3"/>
<sequence>MTTGSVILIAIFVALAFTTTSVVGRRTTERELIDRASESARAVIDEARDKRFPGAIPPQNGVVRFQIVDQKRRVVAESAVMDHSPPMSDLNPRGRDSQVESGYCIGNGEDCYTVVGIHTTATAYGDVVVYAATRQPTLLTGHTLEILLGVFGIGLLGAASWLTWVGVGRTLRPVERIRADLERFSASEPGHRLTVPDSQDELADLARTGNETLDRLESSLARQRSFVSDASHELRNPIAGLRTRLEVELEDPGGGDPREALADALADVERLQRIVGDLLELARIDADVATERTSVDLGVLAADEAARSDEGPGVRVDAEPRVVVEGNRLRLVRLLDNLLVNARRHAEGRVTVVVRSREGRSVLEVHDDGNGIAPEERERVFERFARLEESRERDPEGSGLGLAICREIAIAHGGTLTAGESPLLGGAVMTLTLPPADDGGR</sequence>
<dbReference type="RefSeq" id="WP_378579345.1">
    <property type="nucleotide sequence ID" value="NZ_JBHSFQ010000037.1"/>
</dbReference>
<evidence type="ECO:0000259" key="13">
    <source>
        <dbReference type="PROSITE" id="PS50885"/>
    </source>
</evidence>
<evidence type="ECO:0000256" key="1">
    <source>
        <dbReference type="ARBA" id="ARBA00000085"/>
    </source>
</evidence>
<feature type="domain" description="Histidine kinase" evidence="12">
    <location>
        <begin position="229"/>
        <end position="437"/>
    </location>
</feature>
<dbReference type="GO" id="GO:0016301">
    <property type="term" value="F:kinase activity"/>
    <property type="evidence" value="ECO:0007669"/>
    <property type="project" value="UniProtKB-KW"/>
</dbReference>
<keyword evidence="6 11" id="KW-0812">Transmembrane</keyword>
<keyword evidence="15" id="KW-1185">Reference proteome</keyword>
<dbReference type="Gene3D" id="3.30.565.10">
    <property type="entry name" value="Histidine kinase-like ATPase, C-terminal domain"/>
    <property type="match status" value="1"/>
</dbReference>
<evidence type="ECO:0000256" key="7">
    <source>
        <dbReference type="ARBA" id="ARBA00022777"/>
    </source>
</evidence>
<evidence type="ECO:0000313" key="15">
    <source>
        <dbReference type="Proteomes" id="UP001595923"/>
    </source>
</evidence>
<dbReference type="CDD" id="cd00075">
    <property type="entry name" value="HATPase"/>
    <property type="match status" value="1"/>
</dbReference>